<proteinExistence type="predicted"/>
<dbReference type="OrthoDB" id="5110661at2"/>
<dbReference type="Pfam" id="PF00221">
    <property type="entry name" value="Lyase_aromatic"/>
    <property type="match status" value="1"/>
</dbReference>
<dbReference type="EMBL" id="FOEF01000008">
    <property type="protein sequence ID" value="SEP41106.1"/>
    <property type="molecule type" value="Genomic_DNA"/>
</dbReference>
<organism evidence="2 3">
    <name type="scientific">Amycolatopsis saalfeldensis</name>
    <dbReference type="NCBI Taxonomy" id="394193"/>
    <lineage>
        <taxon>Bacteria</taxon>
        <taxon>Bacillati</taxon>
        <taxon>Actinomycetota</taxon>
        <taxon>Actinomycetes</taxon>
        <taxon>Pseudonocardiales</taxon>
        <taxon>Pseudonocardiaceae</taxon>
        <taxon>Amycolatopsis</taxon>
    </lineage>
</organism>
<dbReference type="Proteomes" id="UP000198582">
    <property type="component" value="Unassembled WGS sequence"/>
</dbReference>
<dbReference type="RefSeq" id="WP_091618313.1">
    <property type="nucleotide sequence ID" value="NZ_FOEF01000008.1"/>
</dbReference>
<dbReference type="InterPro" id="IPR024083">
    <property type="entry name" value="Fumarase/histidase_N"/>
</dbReference>
<sequence>MIAREPDDVIRADPARIELDPALLASVRANRSAMLAALDAAEGPIYGVNTGMGRLAGVRLSTAQQAEHQRNLLVGRAVGGPPWLSPELTRALMRMRLRSFLRPEAAVSAELVSFLADRLNDGFTPAVPRGGLGSAGEIIPLAHAFQTFAGLGSVLEDGVVVPAAEALRRRGVRPFEPGPKEGASLIQGSPLAQAYAWTTSGSVHQLVDLQTLCAAIAVDVTGAPRSVYQYAIPNPHVTAVLAEFSELTSGALARPGVVQAPVSLRVGPRVIGFLDQVCADLVATLRESWDTPGDSPSFVDGAFVPTTGYHAADLGLRMDAVKAAVVHVGEVAVQRLHRLLDPQFSGLPAQLAVDPGPQAGLTPLHKRAVGELHALRRLASPATIGSLDTSAGQEDVQAFAWAAGAELETAIGHLFTITACELIAGAQARHLGAGDGAPGLAGAYRWIAATVPPVLVDRPLGPDVDRLVAVCRETYVDQLADL</sequence>
<dbReference type="InterPro" id="IPR008948">
    <property type="entry name" value="L-Aspartase-like"/>
</dbReference>
<dbReference type="STRING" id="394193.SAMN04489732_10893"/>
<name>A0A1H8XMR0_9PSEU</name>
<gene>
    <name evidence="2" type="ORF">SAMN04489732_10893</name>
</gene>
<dbReference type="PANTHER" id="PTHR10362">
    <property type="entry name" value="HISTIDINE AMMONIA-LYASE"/>
    <property type="match status" value="1"/>
</dbReference>
<dbReference type="Gene3D" id="1.10.275.10">
    <property type="entry name" value="Fumarase/aspartase (N-terminal domain)"/>
    <property type="match status" value="1"/>
</dbReference>
<dbReference type="GO" id="GO:0016841">
    <property type="term" value="F:ammonia-lyase activity"/>
    <property type="evidence" value="ECO:0007669"/>
    <property type="project" value="UniProtKB-ARBA"/>
</dbReference>
<evidence type="ECO:0000256" key="1">
    <source>
        <dbReference type="ARBA" id="ARBA00023239"/>
    </source>
</evidence>
<keyword evidence="1 2" id="KW-0456">Lyase</keyword>
<accession>A0A1H8XMR0</accession>
<reference evidence="2 3" key="1">
    <citation type="submission" date="2016-10" db="EMBL/GenBank/DDBJ databases">
        <authorList>
            <person name="de Groot N.N."/>
        </authorList>
    </citation>
    <scope>NUCLEOTIDE SEQUENCE [LARGE SCALE GENOMIC DNA]</scope>
    <source>
        <strain evidence="2 3">DSM 44993</strain>
    </source>
</reference>
<keyword evidence="3" id="KW-1185">Reference proteome</keyword>
<dbReference type="SUPFAM" id="SSF48557">
    <property type="entry name" value="L-aspartase-like"/>
    <property type="match status" value="1"/>
</dbReference>
<evidence type="ECO:0000313" key="2">
    <source>
        <dbReference type="EMBL" id="SEP41106.1"/>
    </source>
</evidence>
<dbReference type="InterPro" id="IPR001106">
    <property type="entry name" value="Aromatic_Lyase"/>
</dbReference>
<evidence type="ECO:0000313" key="3">
    <source>
        <dbReference type="Proteomes" id="UP000198582"/>
    </source>
</evidence>
<protein>
    <submittedName>
        <fullName evidence="2">Histidine ammonia-lyase</fullName>
    </submittedName>
</protein>
<dbReference type="Gene3D" id="1.20.200.10">
    <property type="entry name" value="Fumarase/aspartase (Central domain)"/>
    <property type="match status" value="1"/>
</dbReference>
<dbReference type="AlphaFoldDB" id="A0A1H8XMR0"/>